<evidence type="ECO:0000256" key="8">
    <source>
        <dbReference type="ARBA" id="ARBA00049348"/>
    </source>
</evidence>
<gene>
    <name evidence="10" type="ORF">CFE62_002610</name>
</gene>
<protein>
    <recommendedName>
        <fullName evidence="3">methylated-DNA--[protein]-cysteine S-methyltransferase</fullName>
        <ecNumber evidence="3">2.1.1.63</ecNumber>
    </recommendedName>
</protein>
<comment type="catalytic activity">
    <reaction evidence="1">
        <text>a 4-O-methyl-thymidine in DNA + L-cysteinyl-[protein] = a thymidine in DNA + S-methyl-L-cysteinyl-[protein]</text>
        <dbReference type="Rhea" id="RHEA:53428"/>
        <dbReference type="Rhea" id="RHEA-COMP:10131"/>
        <dbReference type="Rhea" id="RHEA-COMP:10132"/>
        <dbReference type="Rhea" id="RHEA-COMP:13555"/>
        <dbReference type="Rhea" id="RHEA-COMP:13556"/>
        <dbReference type="ChEBI" id="CHEBI:29950"/>
        <dbReference type="ChEBI" id="CHEBI:82612"/>
        <dbReference type="ChEBI" id="CHEBI:137386"/>
        <dbReference type="ChEBI" id="CHEBI:137387"/>
        <dbReference type="EC" id="2.1.1.63"/>
    </reaction>
</comment>
<evidence type="ECO:0000256" key="7">
    <source>
        <dbReference type="ARBA" id="ARBA00023204"/>
    </source>
</evidence>
<reference evidence="10 11" key="2">
    <citation type="journal article" date="2018" name="J. Invertebr. Pathol.">
        <title>'Candidatus Aquirickettsiella gammari' (Gammaproteobacteria: Legionellales: Coxiellaceae): A bacterial pathogen of the freshwater crustacean Gammarus fossarum (Malacostraca: Amphipoda).</title>
        <authorList>
            <person name="Bojko J."/>
            <person name="Dunn A.M."/>
            <person name="Stebbing P.D."/>
            <person name="van Aerle R."/>
            <person name="Bacela-Spychalska K."/>
            <person name="Bean T.P."/>
            <person name="Urrutia A."/>
            <person name="Stentiford G.D."/>
        </authorList>
    </citation>
    <scope>NUCLEOTIDE SEQUENCE [LARGE SCALE GENOMIC DNA]</scope>
    <source>
        <strain evidence="10">RA15029</strain>
    </source>
</reference>
<dbReference type="Proteomes" id="UP000226429">
    <property type="component" value="Unassembled WGS sequence"/>
</dbReference>
<evidence type="ECO:0000256" key="6">
    <source>
        <dbReference type="ARBA" id="ARBA00022763"/>
    </source>
</evidence>
<dbReference type="InterPro" id="IPR036631">
    <property type="entry name" value="MGMT_N_sf"/>
</dbReference>
<name>A0A370CJX6_9COXI</name>
<dbReference type="GO" id="GO:0003908">
    <property type="term" value="F:methylated-DNA-[protein]-cysteine S-methyltransferase activity"/>
    <property type="evidence" value="ECO:0007669"/>
    <property type="project" value="UniProtKB-EC"/>
</dbReference>
<evidence type="ECO:0000256" key="5">
    <source>
        <dbReference type="ARBA" id="ARBA00022679"/>
    </source>
</evidence>
<keyword evidence="4" id="KW-0489">Methyltransferase</keyword>
<comment type="similarity">
    <text evidence="2">Belongs to the MGMT family.</text>
</comment>
<dbReference type="InterPro" id="IPR036388">
    <property type="entry name" value="WH-like_DNA-bd_sf"/>
</dbReference>
<comment type="caution">
    <text evidence="10">The sequence shown here is derived from an EMBL/GenBank/DDBJ whole genome shotgun (WGS) entry which is preliminary data.</text>
</comment>
<evidence type="ECO:0000313" key="10">
    <source>
        <dbReference type="EMBL" id="RDH40667.1"/>
    </source>
</evidence>
<evidence type="ECO:0000256" key="1">
    <source>
        <dbReference type="ARBA" id="ARBA00001286"/>
    </source>
</evidence>
<dbReference type="GO" id="GO:0006281">
    <property type="term" value="P:DNA repair"/>
    <property type="evidence" value="ECO:0007669"/>
    <property type="project" value="UniProtKB-KW"/>
</dbReference>
<dbReference type="EC" id="2.1.1.63" evidence="3"/>
<dbReference type="FunFam" id="1.10.10.10:FF:000214">
    <property type="entry name" value="Methylated-DNA--protein-cysteine methyltransferase"/>
    <property type="match status" value="1"/>
</dbReference>
<dbReference type="SUPFAM" id="SSF46767">
    <property type="entry name" value="Methylated DNA-protein cysteine methyltransferase, C-terminal domain"/>
    <property type="match status" value="1"/>
</dbReference>
<dbReference type="SUPFAM" id="SSF53155">
    <property type="entry name" value="Methylated DNA-protein cysteine methyltransferase domain"/>
    <property type="match status" value="1"/>
</dbReference>
<evidence type="ECO:0000313" key="11">
    <source>
        <dbReference type="Proteomes" id="UP000226429"/>
    </source>
</evidence>
<dbReference type="AlphaFoldDB" id="A0A370CJX6"/>
<dbReference type="EMBL" id="NMOS02000005">
    <property type="protein sequence ID" value="RDH40667.1"/>
    <property type="molecule type" value="Genomic_DNA"/>
</dbReference>
<dbReference type="InterPro" id="IPR001497">
    <property type="entry name" value="MethylDNA_cys_MeTrfase_AS"/>
</dbReference>
<dbReference type="PROSITE" id="PS00374">
    <property type="entry name" value="MGMT"/>
    <property type="match status" value="1"/>
</dbReference>
<dbReference type="InterPro" id="IPR036217">
    <property type="entry name" value="MethylDNA_cys_MeTrfase_DNAb"/>
</dbReference>
<sequence length="153" mass="17153">MFYSAIIQTPIGKLGICTVAQQLSRLDFLADHTQLIDPRGKISKLIVNELNQYFKNSGFQFNIPYYLQGTPFQKRVWDALSDLPIQKTISYGTLAKKLHTSARAIGAACRTNPIPILIPCHRVVAQQGLGGYKGKKSFIKKWLLNHESSSPSY</sequence>
<dbReference type="Gene3D" id="1.10.10.10">
    <property type="entry name" value="Winged helix-like DNA-binding domain superfamily/Winged helix DNA-binding domain"/>
    <property type="match status" value="1"/>
</dbReference>
<comment type="catalytic activity">
    <reaction evidence="8">
        <text>a 6-O-methyl-2'-deoxyguanosine in DNA + L-cysteinyl-[protein] = S-methyl-L-cysteinyl-[protein] + a 2'-deoxyguanosine in DNA</text>
        <dbReference type="Rhea" id="RHEA:24000"/>
        <dbReference type="Rhea" id="RHEA-COMP:10131"/>
        <dbReference type="Rhea" id="RHEA-COMP:10132"/>
        <dbReference type="Rhea" id="RHEA-COMP:11367"/>
        <dbReference type="Rhea" id="RHEA-COMP:11368"/>
        <dbReference type="ChEBI" id="CHEBI:29950"/>
        <dbReference type="ChEBI" id="CHEBI:82612"/>
        <dbReference type="ChEBI" id="CHEBI:85445"/>
        <dbReference type="ChEBI" id="CHEBI:85448"/>
        <dbReference type="EC" id="2.1.1.63"/>
    </reaction>
</comment>
<keyword evidence="7" id="KW-0234">DNA repair</keyword>
<evidence type="ECO:0000259" key="9">
    <source>
        <dbReference type="Pfam" id="PF01035"/>
    </source>
</evidence>
<keyword evidence="5" id="KW-0808">Transferase</keyword>
<evidence type="ECO:0000256" key="4">
    <source>
        <dbReference type="ARBA" id="ARBA00022603"/>
    </source>
</evidence>
<dbReference type="CDD" id="cd06445">
    <property type="entry name" value="ATase"/>
    <property type="match status" value="1"/>
</dbReference>
<evidence type="ECO:0000256" key="3">
    <source>
        <dbReference type="ARBA" id="ARBA00011918"/>
    </source>
</evidence>
<keyword evidence="6" id="KW-0227">DNA damage</keyword>
<dbReference type="PANTHER" id="PTHR10815:SF13">
    <property type="entry name" value="METHYLATED-DNA--PROTEIN-CYSTEINE METHYLTRANSFERASE"/>
    <property type="match status" value="1"/>
</dbReference>
<dbReference type="GO" id="GO:0032259">
    <property type="term" value="P:methylation"/>
    <property type="evidence" value="ECO:0007669"/>
    <property type="project" value="UniProtKB-KW"/>
</dbReference>
<dbReference type="InterPro" id="IPR014048">
    <property type="entry name" value="MethylDNA_cys_MeTrfase_DNA-bd"/>
</dbReference>
<accession>A0A370CJX6</accession>
<organism evidence="10 11">
    <name type="scientific">Candidatus Aquirickettsiella gammari</name>
    <dbReference type="NCBI Taxonomy" id="2016198"/>
    <lineage>
        <taxon>Bacteria</taxon>
        <taxon>Pseudomonadati</taxon>
        <taxon>Pseudomonadota</taxon>
        <taxon>Gammaproteobacteria</taxon>
        <taxon>Legionellales</taxon>
        <taxon>Coxiellaceae</taxon>
        <taxon>Candidatus Aquirickettsiella</taxon>
    </lineage>
</organism>
<dbReference type="NCBIfam" id="TIGR00589">
    <property type="entry name" value="ogt"/>
    <property type="match status" value="1"/>
</dbReference>
<proteinExistence type="inferred from homology"/>
<keyword evidence="11" id="KW-1185">Reference proteome</keyword>
<dbReference type="Pfam" id="PF01035">
    <property type="entry name" value="DNA_binding_1"/>
    <property type="match status" value="1"/>
</dbReference>
<dbReference type="PANTHER" id="PTHR10815">
    <property type="entry name" value="METHYLATED-DNA--PROTEIN-CYSTEINE METHYLTRANSFERASE"/>
    <property type="match status" value="1"/>
</dbReference>
<reference evidence="10 11" key="1">
    <citation type="journal article" date="2017" name="Int. J. Syst. Evol. Microbiol.">
        <title>Aquarickettsiella crustaci n. gen. n. sp. (Gammaproteobacteria: Legionellales: Coxiellaceae); a bacterial pathogen of the freshwater crustacean: Gammarus fossarum (Malacostraca: Amphipoda).</title>
        <authorList>
            <person name="Bojko J."/>
            <person name="Dunn A.M."/>
            <person name="Stebbing P.D."/>
            <person name="Van Aerle R."/>
            <person name="Bacela-Spychalska K."/>
            <person name="Bean T.P."/>
            <person name="Stentiford G.D."/>
        </authorList>
    </citation>
    <scope>NUCLEOTIDE SEQUENCE [LARGE SCALE GENOMIC DNA]</scope>
    <source>
        <strain evidence="10">RA15029</strain>
    </source>
</reference>
<feature type="domain" description="Methylated-DNA-[protein]-cysteine S-methyltransferase DNA binding" evidence="9">
    <location>
        <begin position="71"/>
        <end position="148"/>
    </location>
</feature>
<evidence type="ECO:0000256" key="2">
    <source>
        <dbReference type="ARBA" id="ARBA00008711"/>
    </source>
</evidence>